<gene>
    <name evidence="1" type="ORF">GFC01_14185</name>
</gene>
<accession>A0A6N7ITE1</accession>
<dbReference type="EMBL" id="WHYR01000047">
    <property type="protein sequence ID" value="MQL53386.1"/>
    <property type="molecule type" value="Genomic_DNA"/>
</dbReference>
<comment type="caution">
    <text evidence="1">The sequence shown here is derived from an EMBL/GenBank/DDBJ whole genome shotgun (WGS) entry which is preliminary data.</text>
</comment>
<dbReference type="RefSeq" id="WP_152947858.1">
    <property type="nucleotide sequence ID" value="NZ_WHYR01000047.1"/>
</dbReference>
<dbReference type="OrthoDB" id="28713at2"/>
<organism evidence="1 2">
    <name type="scientific">Desulfofundulus thermobenzoicus</name>
    <dbReference type="NCBI Taxonomy" id="29376"/>
    <lineage>
        <taxon>Bacteria</taxon>
        <taxon>Bacillati</taxon>
        <taxon>Bacillota</taxon>
        <taxon>Clostridia</taxon>
        <taxon>Eubacteriales</taxon>
        <taxon>Peptococcaceae</taxon>
        <taxon>Desulfofundulus</taxon>
    </lineage>
</organism>
<proteinExistence type="predicted"/>
<evidence type="ECO:0000313" key="1">
    <source>
        <dbReference type="EMBL" id="MQL53386.1"/>
    </source>
</evidence>
<protein>
    <submittedName>
        <fullName evidence="1">Transglycosylase SLT domain-containing protein</fullName>
    </submittedName>
</protein>
<sequence>MPGFGDLRKIESEQGYEVPKSKFKQWQANATLKRALDRTRRLREAEQTRQPVFQTIPSTFREYALPGYSDIFNPLHNAIAAIRYIKARYDHPSRIPNIGNWSKWIGY</sequence>
<dbReference type="InterPro" id="IPR023346">
    <property type="entry name" value="Lysozyme-like_dom_sf"/>
</dbReference>
<dbReference type="Proteomes" id="UP000441717">
    <property type="component" value="Unassembled WGS sequence"/>
</dbReference>
<keyword evidence="2" id="KW-1185">Reference proteome</keyword>
<name>A0A6N7ITE1_9FIRM</name>
<reference evidence="1 2" key="1">
    <citation type="submission" date="2019-10" db="EMBL/GenBank/DDBJ databases">
        <title>Comparative genomics of sulfur disproportionating microorganisms.</title>
        <authorList>
            <person name="Ward L.M."/>
            <person name="Bertran E."/>
            <person name="Johnston D."/>
        </authorList>
    </citation>
    <scope>NUCLEOTIDE SEQUENCE [LARGE SCALE GENOMIC DNA]</scope>
    <source>
        <strain evidence="1 2">DSM 14055</strain>
    </source>
</reference>
<dbReference type="AlphaFoldDB" id="A0A6N7ITE1"/>
<evidence type="ECO:0000313" key="2">
    <source>
        <dbReference type="Proteomes" id="UP000441717"/>
    </source>
</evidence>
<dbReference type="SUPFAM" id="SSF53955">
    <property type="entry name" value="Lysozyme-like"/>
    <property type="match status" value="1"/>
</dbReference>